<evidence type="ECO:0000313" key="3">
    <source>
        <dbReference type="Proteomes" id="UP000216035"/>
    </source>
</evidence>
<dbReference type="AlphaFoldDB" id="A0A255ZGU0"/>
<dbReference type="InterPro" id="IPR021953">
    <property type="entry name" value="DUF3570"/>
</dbReference>
<dbReference type="EMBL" id="NOXX01000220">
    <property type="protein sequence ID" value="OYQ40649.1"/>
    <property type="molecule type" value="Genomic_DNA"/>
</dbReference>
<dbReference type="RefSeq" id="WP_094487246.1">
    <property type="nucleotide sequence ID" value="NZ_NOXX01000220.1"/>
</dbReference>
<protein>
    <recommendedName>
        <fullName evidence="4">DUF3570 domain-containing protein</fullName>
    </recommendedName>
</protein>
<dbReference type="Pfam" id="PF12094">
    <property type="entry name" value="DUF3570"/>
    <property type="match status" value="1"/>
</dbReference>
<proteinExistence type="predicted"/>
<organism evidence="2 3">
    <name type="scientific">Flavobacterium aurantiibacter</name>
    <dbReference type="NCBI Taxonomy" id="2023067"/>
    <lineage>
        <taxon>Bacteria</taxon>
        <taxon>Pseudomonadati</taxon>
        <taxon>Bacteroidota</taxon>
        <taxon>Flavobacteriia</taxon>
        <taxon>Flavobacteriales</taxon>
        <taxon>Flavobacteriaceae</taxon>
        <taxon>Flavobacterium</taxon>
    </lineage>
</organism>
<accession>A0A255ZGU0</accession>
<sequence>MKKIVISGLALLAFFKIQAQTPKDSTGYKPTKLKIEEVNLVSSYYRQNGDNASVTGGIGSQKLTDIANVIDVTLVKYGKTGKKHTLDVEIGVDHYTSASSDRVDLQANTSASSSDIRVYPSLLYTAEQIDKGRSFAIGVGSSTEYDYQSFNGTAAFIQKTKDRNGEFTARFQAFLDQVKIIKPIELRQGQDDGGTEARNTFAGSLSYAQAINKNLQVSLTADYVQQTGYLSLPFHRVYLNDGTVSQENLPDTRTKIPIGGRLSYFLGDHLIVRAFYRFYTDDWDMQSHTAELELPVKITPFFSLTPFYRYYDQTRIKYFKAYGEHTAAEQYRTSNYDLSPFHSNFYGIGVRMAPENGLFGNPHWAMLEFRVGHYDRSTDLNANIASVNLKYKV</sequence>
<keyword evidence="1" id="KW-0732">Signal</keyword>
<feature type="signal peptide" evidence="1">
    <location>
        <begin position="1"/>
        <end position="19"/>
    </location>
</feature>
<evidence type="ECO:0000313" key="2">
    <source>
        <dbReference type="EMBL" id="OYQ40649.1"/>
    </source>
</evidence>
<dbReference type="SUPFAM" id="SSF56935">
    <property type="entry name" value="Porins"/>
    <property type="match status" value="1"/>
</dbReference>
<gene>
    <name evidence="2" type="ORF">CHX27_13285</name>
</gene>
<name>A0A255ZGU0_9FLAO</name>
<evidence type="ECO:0008006" key="4">
    <source>
        <dbReference type="Google" id="ProtNLM"/>
    </source>
</evidence>
<feature type="chain" id="PRO_5012174590" description="DUF3570 domain-containing protein" evidence="1">
    <location>
        <begin position="20"/>
        <end position="393"/>
    </location>
</feature>
<reference evidence="2 3" key="1">
    <citation type="submission" date="2017-07" db="EMBL/GenBank/DDBJ databases">
        <title>Flavobacterium cyanobacteriorum sp. nov., isolated from cyanobacterial aggregates in a eutrophic lake.</title>
        <authorList>
            <person name="Cai H."/>
        </authorList>
    </citation>
    <scope>NUCLEOTIDE SEQUENCE [LARGE SCALE GENOMIC DNA]</scope>
    <source>
        <strain evidence="2 3">TH167</strain>
    </source>
</reference>
<dbReference type="OrthoDB" id="5450709at2"/>
<dbReference type="Proteomes" id="UP000216035">
    <property type="component" value="Unassembled WGS sequence"/>
</dbReference>
<evidence type="ECO:0000256" key="1">
    <source>
        <dbReference type="SAM" id="SignalP"/>
    </source>
</evidence>
<keyword evidence="3" id="KW-1185">Reference proteome</keyword>
<comment type="caution">
    <text evidence="2">The sequence shown here is derived from an EMBL/GenBank/DDBJ whole genome shotgun (WGS) entry which is preliminary data.</text>
</comment>